<dbReference type="InterPro" id="IPR044880">
    <property type="entry name" value="NCX_ion-bd_dom_sf"/>
</dbReference>
<organism evidence="8 9">
    <name type="scientific">Pythium insidiosum</name>
    <name type="common">Pythiosis disease agent</name>
    <dbReference type="NCBI Taxonomy" id="114742"/>
    <lineage>
        <taxon>Eukaryota</taxon>
        <taxon>Sar</taxon>
        <taxon>Stramenopiles</taxon>
        <taxon>Oomycota</taxon>
        <taxon>Peronosporomycetes</taxon>
        <taxon>Pythiales</taxon>
        <taxon>Pythiaceae</taxon>
        <taxon>Pythium</taxon>
    </lineage>
</organism>
<dbReference type="Proteomes" id="UP001209570">
    <property type="component" value="Unassembled WGS sequence"/>
</dbReference>
<keyword evidence="5 6" id="KW-0472">Membrane</keyword>
<feature type="transmembrane region" description="Helical" evidence="6">
    <location>
        <begin position="24"/>
        <end position="52"/>
    </location>
</feature>
<evidence type="ECO:0000256" key="5">
    <source>
        <dbReference type="ARBA" id="ARBA00023136"/>
    </source>
</evidence>
<comment type="caution">
    <text evidence="8">The sequence shown here is derived from an EMBL/GenBank/DDBJ whole genome shotgun (WGS) entry which is preliminary data.</text>
</comment>
<dbReference type="Gene3D" id="1.20.1420.30">
    <property type="entry name" value="NCX, central ion-binding region"/>
    <property type="match status" value="1"/>
</dbReference>
<comment type="subcellular location">
    <subcellularLocation>
        <location evidence="1">Membrane</location>
        <topology evidence="1">Multi-pass membrane protein</topology>
    </subcellularLocation>
</comment>
<gene>
    <name evidence="8" type="ORF">P43SY_010258</name>
</gene>
<keyword evidence="9" id="KW-1185">Reference proteome</keyword>
<reference evidence="8" key="1">
    <citation type="submission" date="2021-12" db="EMBL/GenBank/DDBJ databases">
        <title>Prjna785345.</title>
        <authorList>
            <person name="Rujirawat T."/>
            <person name="Krajaejun T."/>
        </authorList>
    </citation>
    <scope>NUCLEOTIDE SEQUENCE</scope>
    <source>
        <strain evidence="8">Pi057C3</strain>
    </source>
</reference>
<proteinExistence type="predicted"/>
<name>A0AAD5Q433_PYTIN</name>
<evidence type="ECO:0000256" key="4">
    <source>
        <dbReference type="ARBA" id="ARBA00022989"/>
    </source>
</evidence>
<keyword evidence="2" id="KW-0813">Transport</keyword>
<evidence type="ECO:0000313" key="9">
    <source>
        <dbReference type="Proteomes" id="UP001209570"/>
    </source>
</evidence>
<evidence type="ECO:0000256" key="1">
    <source>
        <dbReference type="ARBA" id="ARBA00004141"/>
    </source>
</evidence>
<evidence type="ECO:0000256" key="6">
    <source>
        <dbReference type="SAM" id="Phobius"/>
    </source>
</evidence>
<protein>
    <recommendedName>
        <fullName evidence="7">Sodium/calcium exchanger membrane region domain-containing protein</fullName>
    </recommendedName>
</protein>
<dbReference type="Pfam" id="PF01699">
    <property type="entry name" value="Na_Ca_ex"/>
    <property type="match status" value="1"/>
</dbReference>
<dbReference type="GO" id="GO:0008324">
    <property type="term" value="F:monoatomic cation transmembrane transporter activity"/>
    <property type="evidence" value="ECO:0007669"/>
    <property type="project" value="TreeGrafter"/>
</dbReference>
<evidence type="ECO:0000313" key="8">
    <source>
        <dbReference type="EMBL" id="KAJ0389564.1"/>
    </source>
</evidence>
<evidence type="ECO:0000256" key="2">
    <source>
        <dbReference type="ARBA" id="ARBA00022448"/>
    </source>
</evidence>
<feature type="transmembrane region" description="Helical" evidence="6">
    <location>
        <begin position="73"/>
        <end position="99"/>
    </location>
</feature>
<dbReference type="InterPro" id="IPR004837">
    <property type="entry name" value="NaCa_Exmemb"/>
</dbReference>
<keyword evidence="3 6" id="KW-0812">Transmembrane</keyword>
<dbReference type="PANTHER" id="PTHR12266">
    <property type="entry name" value="NA+/CA2+ K+ INDEPENDENT EXCHANGER"/>
    <property type="match status" value="1"/>
</dbReference>
<sequence length="131" mass="13682">MIDCHQSAAERNATLGPLQIDYVYLHYCLFAGAPLISYGVLFLWLCLLFFVLGSTADGYFSPTLASISDKLRIPYDVAGVTFLAFGNGAPDVFSAIAAYGSGVGETGINELLGGSLFVSTVVVGCIALASA</sequence>
<evidence type="ECO:0000256" key="3">
    <source>
        <dbReference type="ARBA" id="ARBA00022692"/>
    </source>
</evidence>
<evidence type="ECO:0000259" key="7">
    <source>
        <dbReference type="Pfam" id="PF01699"/>
    </source>
</evidence>
<feature type="transmembrane region" description="Helical" evidence="6">
    <location>
        <begin position="111"/>
        <end position="129"/>
    </location>
</feature>
<dbReference type="PANTHER" id="PTHR12266:SF0">
    <property type="entry name" value="MITOCHONDRIAL SODIUM_CALCIUM EXCHANGER PROTEIN"/>
    <property type="match status" value="1"/>
</dbReference>
<dbReference type="GO" id="GO:0016020">
    <property type="term" value="C:membrane"/>
    <property type="evidence" value="ECO:0007669"/>
    <property type="project" value="UniProtKB-SubCell"/>
</dbReference>
<accession>A0AAD5Q433</accession>
<keyword evidence="4 6" id="KW-1133">Transmembrane helix</keyword>
<feature type="domain" description="Sodium/calcium exchanger membrane region" evidence="7">
    <location>
        <begin position="43"/>
        <end position="130"/>
    </location>
</feature>
<dbReference type="AlphaFoldDB" id="A0AAD5Q433"/>
<dbReference type="InterPro" id="IPR051359">
    <property type="entry name" value="CaCA_antiporter"/>
</dbReference>
<dbReference type="EMBL" id="JAKCXM010003546">
    <property type="protein sequence ID" value="KAJ0389564.1"/>
    <property type="molecule type" value="Genomic_DNA"/>
</dbReference>